<dbReference type="RefSeq" id="WP_188567486.1">
    <property type="nucleotide sequence ID" value="NZ_BMED01000003.1"/>
</dbReference>
<dbReference type="InterPro" id="IPR001610">
    <property type="entry name" value="PAC"/>
</dbReference>
<dbReference type="InterPro" id="IPR000700">
    <property type="entry name" value="PAS-assoc_C"/>
</dbReference>
<dbReference type="GO" id="GO:0003824">
    <property type="term" value="F:catalytic activity"/>
    <property type="evidence" value="ECO:0007669"/>
    <property type="project" value="UniProtKB-ARBA"/>
</dbReference>
<dbReference type="InterPro" id="IPR052155">
    <property type="entry name" value="Biofilm_reg_signaling"/>
</dbReference>
<dbReference type="InterPro" id="IPR000014">
    <property type="entry name" value="PAS"/>
</dbReference>
<gene>
    <name evidence="4" type="ORF">GCM10011396_36380</name>
</gene>
<dbReference type="FunFam" id="3.30.70.270:FF:000001">
    <property type="entry name" value="Diguanylate cyclase domain protein"/>
    <property type="match status" value="1"/>
</dbReference>
<feature type="domain" description="PAC" evidence="2">
    <location>
        <begin position="214"/>
        <end position="265"/>
    </location>
</feature>
<dbReference type="Pfam" id="PF00989">
    <property type="entry name" value="PAS"/>
    <property type="match status" value="1"/>
</dbReference>
<reference evidence="4" key="1">
    <citation type="journal article" date="2014" name="Int. J. Syst. Evol. Microbiol.">
        <title>Complete genome sequence of Corynebacterium casei LMG S-19264T (=DSM 44701T), isolated from a smear-ripened cheese.</title>
        <authorList>
            <consortium name="US DOE Joint Genome Institute (JGI-PGF)"/>
            <person name="Walter F."/>
            <person name="Albersmeier A."/>
            <person name="Kalinowski J."/>
            <person name="Ruckert C."/>
        </authorList>
    </citation>
    <scope>NUCLEOTIDE SEQUENCE</scope>
    <source>
        <strain evidence="4">CGMCC 1.10998</strain>
    </source>
</reference>
<dbReference type="Gene3D" id="3.30.450.20">
    <property type="entry name" value="PAS domain"/>
    <property type="match status" value="2"/>
</dbReference>
<dbReference type="PROSITE" id="PS50113">
    <property type="entry name" value="PAC"/>
    <property type="match status" value="2"/>
</dbReference>
<dbReference type="SUPFAM" id="SSF55785">
    <property type="entry name" value="PYP-like sensor domain (PAS domain)"/>
    <property type="match status" value="2"/>
</dbReference>
<evidence type="ECO:0008006" key="6">
    <source>
        <dbReference type="Google" id="ProtNLM"/>
    </source>
</evidence>
<dbReference type="PANTHER" id="PTHR44757:SF2">
    <property type="entry name" value="BIOFILM ARCHITECTURE MAINTENANCE PROTEIN MBAA"/>
    <property type="match status" value="1"/>
</dbReference>
<dbReference type="EMBL" id="BMED01000003">
    <property type="protein sequence ID" value="GGC85797.1"/>
    <property type="molecule type" value="Genomic_DNA"/>
</dbReference>
<dbReference type="Pfam" id="PF00990">
    <property type="entry name" value="GGDEF"/>
    <property type="match status" value="1"/>
</dbReference>
<dbReference type="InterPro" id="IPR035965">
    <property type="entry name" value="PAS-like_dom_sf"/>
</dbReference>
<dbReference type="InterPro" id="IPR000160">
    <property type="entry name" value="GGDEF_dom"/>
</dbReference>
<dbReference type="NCBIfam" id="TIGR00254">
    <property type="entry name" value="GGDEF"/>
    <property type="match status" value="1"/>
</dbReference>
<evidence type="ECO:0000313" key="5">
    <source>
        <dbReference type="Proteomes" id="UP000637423"/>
    </source>
</evidence>
<evidence type="ECO:0000259" key="2">
    <source>
        <dbReference type="PROSITE" id="PS50113"/>
    </source>
</evidence>
<protein>
    <recommendedName>
        <fullName evidence="6">PAS domain S-box-containing protein/diguanylate cyclase (GGDEF) domain-containing protein</fullName>
    </recommendedName>
</protein>
<dbReference type="AlphaFoldDB" id="A0A916UT96"/>
<dbReference type="InterPro" id="IPR043128">
    <property type="entry name" value="Rev_trsase/Diguanyl_cyclase"/>
</dbReference>
<dbReference type="SMART" id="SM00091">
    <property type="entry name" value="PAS"/>
    <property type="match status" value="2"/>
</dbReference>
<dbReference type="Gene3D" id="3.30.70.270">
    <property type="match status" value="1"/>
</dbReference>
<dbReference type="PANTHER" id="PTHR44757">
    <property type="entry name" value="DIGUANYLATE CYCLASE DGCP"/>
    <property type="match status" value="1"/>
</dbReference>
<organism evidence="4 5">
    <name type="scientific">Undibacterium terreum</name>
    <dbReference type="NCBI Taxonomy" id="1224302"/>
    <lineage>
        <taxon>Bacteria</taxon>
        <taxon>Pseudomonadati</taxon>
        <taxon>Pseudomonadota</taxon>
        <taxon>Betaproteobacteria</taxon>
        <taxon>Burkholderiales</taxon>
        <taxon>Oxalobacteraceae</taxon>
        <taxon>Undibacterium</taxon>
    </lineage>
</organism>
<accession>A0A916UT96</accession>
<evidence type="ECO:0000259" key="1">
    <source>
        <dbReference type="PROSITE" id="PS50112"/>
    </source>
</evidence>
<feature type="domain" description="GGDEF" evidence="3">
    <location>
        <begin position="336"/>
        <end position="469"/>
    </location>
</feature>
<dbReference type="Pfam" id="PF13426">
    <property type="entry name" value="PAS_9"/>
    <property type="match status" value="1"/>
</dbReference>
<dbReference type="CDD" id="cd01949">
    <property type="entry name" value="GGDEF"/>
    <property type="match status" value="1"/>
</dbReference>
<dbReference type="InterPro" id="IPR029787">
    <property type="entry name" value="Nucleotide_cyclase"/>
</dbReference>
<dbReference type="CDD" id="cd00130">
    <property type="entry name" value="PAS"/>
    <property type="match status" value="2"/>
</dbReference>
<dbReference type="SUPFAM" id="SSF55073">
    <property type="entry name" value="Nucleotide cyclase"/>
    <property type="match status" value="1"/>
</dbReference>
<dbReference type="InterPro" id="IPR013767">
    <property type="entry name" value="PAS_fold"/>
</dbReference>
<feature type="domain" description="PAC" evidence="2">
    <location>
        <begin position="90"/>
        <end position="141"/>
    </location>
</feature>
<name>A0A916UT96_9BURK</name>
<evidence type="ECO:0000259" key="3">
    <source>
        <dbReference type="PROSITE" id="PS50887"/>
    </source>
</evidence>
<feature type="domain" description="PAS" evidence="1">
    <location>
        <begin position="40"/>
        <end position="87"/>
    </location>
</feature>
<comment type="caution">
    <text evidence="4">The sequence shown here is derived from an EMBL/GenBank/DDBJ whole genome shotgun (WGS) entry which is preliminary data.</text>
</comment>
<keyword evidence="5" id="KW-1185">Reference proteome</keyword>
<dbReference type="Proteomes" id="UP000637423">
    <property type="component" value="Unassembled WGS sequence"/>
</dbReference>
<dbReference type="SMART" id="SM00267">
    <property type="entry name" value="GGDEF"/>
    <property type="match status" value="1"/>
</dbReference>
<proteinExistence type="predicted"/>
<dbReference type="GO" id="GO:0006355">
    <property type="term" value="P:regulation of DNA-templated transcription"/>
    <property type="evidence" value="ECO:0007669"/>
    <property type="project" value="InterPro"/>
</dbReference>
<dbReference type="PROSITE" id="PS50887">
    <property type="entry name" value="GGDEF"/>
    <property type="match status" value="1"/>
</dbReference>
<dbReference type="PROSITE" id="PS50112">
    <property type="entry name" value="PAS"/>
    <property type="match status" value="1"/>
</dbReference>
<sequence length="473" mass="53799">MATTDKPTDNKEGALQTLLEYQAILDNASLGITFTRDRAFLHCNERFSEMFGWTSKELIGQPTSIAYPSLEDYQDLGDIAEQTLGTGKRMDIELLMKRRDGSTFWCRMMANAIDPHDHSKGTIFITEDITERRAASDAIRQLLLEQQAILANAHIGIAFVKQDRIITCNQHLEQIYGYQPDELINASFSKLLQTVDSFEPELEIASDIAKGGSFIREVRQKKKDGTLFWCSITANLVDQSALENGAVWLLDDISERKQAQDSLMQARLELELRVQQRTAELANSNLQLQHEIQVRQLAEEHIRHLANHDALTGLPNRRLLEDRLEHALGHARRNQNMVAVKFIDLDRFKEVNDKLGHRIGDILLQTVANRLRSLLREIDTISRIGGDEFILVLTDMSSEQHVLETAEKILHSLSQPYFIEQHTLSTTPSIGIAIYPQDGDNPEQLMSRADIAMYQVKKKGRKGYHLFREGDQA</sequence>
<dbReference type="NCBIfam" id="TIGR00229">
    <property type="entry name" value="sensory_box"/>
    <property type="match status" value="2"/>
</dbReference>
<reference evidence="4" key="2">
    <citation type="submission" date="2020-09" db="EMBL/GenBank/DDBJ databases">
        <authorList>
            <person name="Sun Q."/>
            <person name="Zhou Y."/>
        </authorList>
    </citation>
    <scope>NUCLEOTIDE SEQUENCE</scope>
    <source>
        <strain evidence="4">CGMCC 1.10998</strain>
    </source>
</reference>
<evidence type="ECO:0000313" key="4">
    <source>
        <dbReference type="EMBL" id="GGC85797.1"/>
    </source>
</evidence>
<dbReference type="SMART" id="SM00086">
    <property type="entry name" value="PAC"/>
    <property type="match status" value="2"/>
</dbReference>